<protein>
    <recommendedName>
        <fullName evidence="3">DUF1934 domain-containing protein</fullName>
    </recommendedName>
</protein>
<evidence type="ECO:0000313" key="2">
    <source>
        <dbReference type="Proteomes" id="UP000626844"/>
    </source>
</evidence>
<dbReference type="AlphaFoldDB" id="A0A926RYQ7"/>
<reference evidence="1" key="1">
    <citation type="submission" date="2020-09" db="EMBL/GenBank/DDBJ databases">
        <title>A novel bacterium of genus Bacillus, isolated from South China Sea.</title>
        <authorList>
            <person name="Huang H."/>
            <person name="Mo K."/>
            <person name="Hu Y."/>
        </authorList>
    </citation>
    <scope>NUCLEOTIDE SEQUENCE</scope>
    <source>
        <strain evidence="1">IB182487</strain>
    </source>
</reference>
<gene>
    <name evidence="1" type="ORF">IC621_19125</name>
</gene>
<dbReference type="EMBL" id="JACXAI010000029">
    <property type="protein sequence ID" value="MBD1382336.1"/>
    <property type="molecule type" value="Genomic_DNA"/>
</dbReference>
<comment type="caution">
    <text evidence="1">The sequence shown here is derived from an EMBL/GenBank/DDBJ whole genome shotgun (WGS) entry which is preliminary data.</text>
</comment>
<organism evidence="1 2">
    <name type="scientific">Metabacillus arenae</name>
    <dbReference type="NCBI Taxonomy" id="2771434"/>
    <lineage>
        <taxon>Bacteria</taxon>
        <taxon>Bacillati</taxon>
        <taxon>Bacillota</taxon>
        <taxon>Bacilli</taxon>
        <taxon>Bacillales</taxon>
        <taxon>Bacillaceae</taxon>
        <taxon>Metabacillus</taxon>
    </lineage>
</organism>
<evidence type="ECO:0000313" key="1">
    <source>
        <dbReference type="EMBL" id="MBD1382336.1"/>
    </source>
</evidence>
<proteinExistence type="predicted"/>
<name>A0A926RYQ7_9BACI</name>
<keyword evidence="2" id="KW-1185">Reference proteome</keyword>
<evidence type="ECO:0008006" key="3">
    <source>
        <dbReference type="Google" id="ProtNLM"/>
    </source>
</evidence>
<dbReference type="RefSeq" id="WP_191160427.1">
    <property type="nucleotide sequence ID" value="NZ_JACXAI010000029.1"/>
</dbReference>
<dbReference type="Proteomes" id="UP000626844">
    <property type="component" value="Unassembled WGS sequence"/>
</dbReference>
<sequence length="139" mass="16101">MDGKQIDKENIEGVKIKNQQDFTYEGNQLEITVSEKQSTGFILVERKDVNGGKIEVTQYHTRTIIENFDLTDEIRPFAIQLVGKSLSIIESTTEISIGKFDKEFTFSQFSEKKIYTHFQMKDRFGEKMSSTFVCLRVLK</sequence>
<accession>A0A926RYQ7</accession>